<evidence type="ECO:0000313" key="2">
    <source>
        <dbReference type="Proteomes" id="UP001165186"/>
    </source>
</evidence>
<gene>
    <name evidence="1" type="primary">g1349</name>
    <name evidence="1" type="ORF">NpPPO83_00001349</name>
</gene>
<keyword evidence="2" id="KW-1185">Reference proteome</keyword>
<accession>A0ACB5SP73</accession>
<organism evidence="1 2">
    <name type="scientific">Neofusicoccum parvum</name>
    <dbReference type="NCBI Taxonomy" id="310453"/>
    <lineage>
        <taxon>Eukaryota</taxon>
        <taxon>Fungi</taxon>
        <taxon>Dikarya</taxon>
        <taxon>Ascomycota</taxon>
        <taxon>Pezizomycotina</taxon>
        <taxon>Dothideomycetes</taxon>
        <taxon>Dothideomycetes incertae sedis</taxon>
        <taxon>Botryosphaeriales</taxon>
        <taxon>Botryosphaeriaceae</taxon>
        <taxon>Neofusicoccum</taxon>
    </lineage>
</organism>
<comment type="caution">
    <text evidence="1">The sequence shown here is derived from an EMBL/GenBank/DDBJ whole genome shotgun (WGS) entry which is preliminary data.</text>
</comment>
<sequence length="428" mass="47919">MERMDKQGTVVTEPAMTVQCGLIYTIQAAWSGEKWQMDIGVGHRHMYLTILRNIRFFSPPEVGWSDGKTQYSIEQLWTEWTEHETRSRLIYTWVVVDQELSLFYDTPPLLSITELDGPVPDDDALWLATNPSEWKQALQVPDDSIDATINALRNRPRCSLRDLFHFLSSNDLQRPEMTSLGPLQLRLLLYPLHALVCNFHQSLSLSTPMNQPPKLHKTMTQMSTMLQHAEIKTLLHRWRELSDRQPAAPTATARTLADANLTLYHLIHLNLLTSLKDIESHARAAPARPAAALRDTWLSDAEEALVHSGQALRLLRGMDATRRPIWWAAAAYRAAVVLWAYSGGAAQGPPVGIDCLPLEDEALQRFLRHRQGVPRLTGAGGEAVGLEEPGVVVRACVEGMEMGPMRCLVWEGIRCKLEAMARACGAGG</sequence>
<protein>
    <submittedName>
        <fullName evidence="1">Transcription factor cmr1 protein</fullName>
    </submittedName>
</protein>
<dbReference type="Proteomes" id="UP001165186">
    <property type="component" value="Unassembled WGS sequence"/>
</dbReference>
<evidence type="ECO:0000313" key="1">
    <source>
        <dbReference type="EMBL" id="GME50967.1"/>
    </source>
</evidence>
<reference evidence="1" key="1">
    <citation type="submission" date="2024-09" db="EMBL/GenBank/DDBJ databases">
        <title>Draft Genome Sequences of Neofusicoccum parvum.</title>
        <authorList>
            <person name="Ashida A."/>
            <person name="Camagna M."/>
            <person name="Tanaka A."/>
            <person name="Takemoto D."/>
        </authorList>
    </citation>
    <scope>NUCLEOTIDE SEQUENCE</scope>
    <source>
        <strain evidence="1">PPO83</strain>
    </source>
</reference>
<dbReference type="EMBL" id="BSXG01000170">
    <property type="protein sequence ID" value="GME50967.1"/>
    <property type="molecule type" value="Genomic_DNA"/>
</dbReference>
<proteinExistence type="predicted"/>
<name>A0ACB5SP73_9PEZI</name>